<dbReference type="GO" id="GO:0005524">
    <property type="term" value="F:ATP binding"/>
    <property type="evidence" value="ECO:0007669"/>
    <property type="project" value="UniProtKB-UniRule"/>
</dbReference>
<gene>
    <name evidence="7" type="primary">pknB_6</name>
    <name evidence="7" type="ORF">UC8_06800</name>
</gene>
<dbReference type="PROSITE" id="PS50011">
    <property type="entry name" value="PROTEIN_KINASE_DOM"/>
    <property type="match status" value="1"/>
</dbReference>
<keyword evidence="1 7" id="KW-0808">Transferase</keyword>
<evidence type="ECO:0000313" key="7">
    <source>
        <dbReference type="EMBL" id="QEG38722.1"/>
    </source>
</evidence>
<dbReference type="AlphaFoldDB" id="A0A5B9QLN4"/>
<keyword evidence="2 5" id="KW-0547">Nucleotide-binding</keyword>
<evidence type="ECO:0000256" key="4">
    <source>
        <dbReference type="ARBA" id="ARBA00022840"/>
    </source>
</evidence>
<keyword evidence="4 5" id="KW-0067">ATP-binding</keyword>
<evidence type="ECO:0000256" key="5">
    <source>
        <dbReference type="PROSITE-ProRule" id="PRU10141"/>
    </source>
</evidence>
<dbReference type="Proteomes" id="UP000325286">
    <property type="component" value="Chromosome"/>
</dbReference>
<protein>
    <submittedName>
        <fullName evidence="7">Serine/threonine-protein kinase PknB</fullName>
        <ecNumber evidence="7">2.7.11.1</ecNumber>
    </submittedName>
</protein>
<name>A0A5B9QLN4_9BACT</name>
<dbReference type="EC" id="2.7.11.1" evidence="7"/>
<dbReference type="Pfam" id="PF00069">
    <property type="entry name" value="Pkinase"/>
    <property type="match status" value="1"/>
</dbReference>
<evidence type="ECO:0000259" key="6">
    <source>
        <dbReference type="PROSITE" id="PS50011"/>
    </source>
</evidence>
<evidence type="ECO:0000256" key="3">
    <source>
        <dbReference type="ARBA" id="ARBA00022777"/>
    </source>
</evidence>
<reference evidence="7 8" key="1">
    <citation type="submission" date="2019-08" db="EMBL/GenBank/DDBJ databases">
        <title>Deep-cultivation of Planctomycetes and their phenomic and genomic characterization uncovers novel biology.</title>
        <authorList>
            <person name="Wiegand S."/>
            <person name="Jogler M."/>
            <person name="Boedeker C."/>
            <person name="Pinto D."/>
            <person name="Vollmers J."/>
            <person name="Rivas-Marin E."/>
            <person name="Kohn T."/>
            <person name="Peeters S.H."/>
            <person name="Heuer A."/>
            <person name="Rast P."/>
            <person name="Oberbeckmann S."/>
            <person name="Bunk B."/>
            <person name="Jeske O."/>
            <person name="Meyerdierks A."/>
            <person name="Storesund J.E."/>
            <person name="Kallscheuer N."/>
            <person name="Luecker S."/>
            <person name="Lage O.M."/>
            <person name="Pohl T."/>
            <person name="Merkel B.J."/>
            <person name="Hornburger P."/>
            <person name="Mueller R.-W."/>
            <person name="Bruemmer F."/>
            <person name="Labrenz M."/>
            <person name="Spormann A.M."/>
            <person name="Op den Camp H."/>
            <person name="Overmann J."/>
            <person name="Amann R."/>
            <person name="Jetten M.S.M."/>
            <person name="Mascher T."/>
            <person name="Medema M.H."/>
            <person name="Devos D.P."/>
            <person name="Kaster A.-K."/>
            <person name="Ovreas L."/>
            <person name="Rohde M."/>
            <person name="Galperin M.Y."/>
            <person name="Jogler C."/>
        </authorList>
    </citation>
    <scope>NUCLEOTIDE SEQUENCE [LARGE SCALE GENOMIC DNA]</scope>
    <source>
        <strain evidence="7 8">UC8</strain>
    </source>
</reference>
<dbReference type="InterPro" id="IPR017441">
    <property type="entry name" value="Protein_kinase_ATP_BS"/>
</dbReference>
<dbReference type="GO" id="GO:0004674">
    <property type="term" value="F:protein serine/threonine kinase activity"/>
    <property type="evidence" value="ECO:0007669"/>
    <property type="project" value="UniProtKB-EC"/>
</dbReference>
<sequence length="769" mass="84614">MGQMCGTAAEDLDAHFASCPRCLAAADEMEVNDRLIEDLATTPASLAMVEPHLIQAIAHGLTQRTSADDTAFEGQTLGALVDSSVDKDRAACLAALERPQSKDDLACFGKYRLRAFIGAGGTGLVFAAVDTDLSRVVAVKFLRPSCATVAKHRKRFLRGARAMASVRHEHVLGIHEVGSWKDLPFVVMPHLQGESLQTRLERVDRLTPQAALEMVRQIAMGLAAIDRVSLVHRDIKPDNIWLETPTDRVQIIDFGIASDPESDAEITSPMETMGTPRYMAPEQIVSKHVDHRSDLFSLGSMLYRMLTGRPAFGGSTAFECMVSVTKDSLPPPHLYDRTIPKSLSRIVKRLCEKRPQDRFQSADQLLAALDRIDRTKPPRSFPLWSLAAGAMALLLLTIISLKIKDRDGNETTIRIDSERVAGVEIGLSDATAVLSKPHAEPIANDNPQWNEQEIAAWIRQRGGSVIVYLEQSPSGEIRRVRASEALPPGPFRILGVDSAGQFFDQAYLDRVLQLKYLVSLAINANRNFTDRQLNAIATIKSLKLLHITLQRSDRSPISDDGIQSLTALKKLQTLRMNAPQITNEGIQSVSQLQRLSYFGNEIPLVTDEGLQQLNDLPHLSFLHLLDARQITGQGIAFLKNYPGLQELEITESQLQGDDLRPLSQLRHVHSLTLTNCGIDDAGLAHLAEWKELHSLVLDGTNVSGKGMGQLTCHDSLLQLSLASTPIADESVDTLVQFPNLQRLNVQGSGISSRGIARLRSELPNCRILH</sequence>
<evidence type="ECO:0000256" key="1">
    <source>
        <dbReference type="ARBA" id="ARBA00022679"/>
    </source>
</evidence>
<keyword evidence="8" id="KW-1185">Reference proteome</keyword>
<accession>A0A5B9QLN4</accession>
<dbReference type="PANTHER" id="PTHR43289">
    <property type="entry name" value="MITOGEN-ACTIVATED PROTEIN KINASE KINASE KINASE 20-RELATED"/>
    <property type="match status" value="1"/>
</dbReference>
<proteinExistence type="predicted"/>
<dbReference type="EMBL" id="CP042914">
    <property type="protein sequence ID" value="QEG38722.1"/>
    <property type="molecule type" value="Genomic_DNA"/>
</dbReference>
<dbReference type="SUPFAM" id="SSF52047">
    <property type="entry name" value="RNI-like"/>
    <property type="match status" value="1"/>
</dbReference>
<dbReference type="Gene3D" id="1.10.510.10">
    <property type="entry name" value="Transferase(Phosphotransferase) domain 1"/>
    <property type="match status" value="1"/>
</dbReference>
<dbReference type="Gene3D" id="3.30.200.20">
    <property type="entry name" value="Phosphorylase Kinase, domain 1"/>
    <property type="match status" value="1"/>
</dbReference>
<dbReference type="CDD" id="cd14014">
    <property type="entry name" value="STKc_PknB_like"/>
    <property type="match status" value="1"/>
</dbReference>
<dbReference type="InterPro" id="IPR000719">
    <property type="entry name" value="Prot_kinase_dom"/>
</dbReference>
<dbReference type="PANTHER" id="PTHR43289:SF6">
    <property type="entry name" value="SERINE_THREONINE-PROTEIN KINASE NEKL-3"/>
    <property type="match status" value="1"/>
</dbReference>
<dbReference type="SUPFAM" id="SSF56112">
    <property type="entry name" value="Protein kinase-like (PK-like)"/>
    <property type="match status" value="1"/>
</dbReference>
<dbReference type="InterPro" id="IPR032675">
    <property type="entry name" value="LRR_dom_sf"/>
</dbReference>
<dbReference type="Gene3D" id="3.80.10.10">
    <property type="entry name" value="Ribonuclease Inhibitor"/>
    <property type="match status" value="3"/>
</dbReference>
<dbReference type="KEGG" id="rul:UC8_06800"/>
<dbReference type="SMART" id="SM00220">
    <property type="entry name" value="S_TKc"/>
    <property type="match status" value="1"/>
</dbReference>
<feature type="domain" description="Protein kinase" evidence="6">
    <location>
        <begin position="111"/>
        <end position="372"/>
    </location>
</feature>
<feature type="binding site" evidence="5">
    <location>
        <position position="140"/>
    </location>
    <ligand>
        <name>ATP</name>
        <dbReference type="ChEBI" id="CHEBI:30616"/>
    </ligand>
</feature>
<organism evidence="7 8">
    <name type="scientific">Roseimaritima ulvae</name>
    <dbReference type="NCBI Taxonomy" id="980254"/>
    <lineage>
        <taxon>Bacteria</taxon>
        <taxon>Pseudomonadati</taxon>
        <taxon>Planctomycetota</taxon>
        <taxon>Planctomycetia</taxon>
        <taxon>Pirellulales</taxon>
        <taxon>Pirellulaceae</taxon>
        <taxon>Roseimaritima</taxon>
    </lineage>
</organism>
<keyword evidence="3 7" id="KW-0418">Kinase</keyword>
<evidence type="ECO:0000313" key="8">
    <source>
        <dbReference type="Proteomes" id="UP000325286"/>
    </source>
</evidence>
<dbReference type="InterPro" id="IPR011009">
    <property type="entry name" value="Kinase-like_dom_sf"/>
</dbReference>
<dbReference type="PROSITE" id="PS00107">
    <property type="entry name" value="PROTEIN_KINASE_ATP"/>
    <property type="match status" value="1"/>
</dbReference>
<evidence type="ECO:0000256" key="2">
    <source>
        <dbReference type="ARBA" id="ARBA00022741"/>
    </source>
</evidence>